<evidence type="ECO:0000256" key="1">
    <source>
        <dbReference type="ARBA" id="ARBA00023125"/>
    </source>
</evidence>
<evidence type="ECO:0000256" key="2">
    <source>
        <dbReference type="PROSITE-ProRule" id="PRU00335"/>
    </source>
</evidence>
<dbReference type="Proteomes" id="UP001595828">
    <property type="component" value="Unassembled WGS sequence"/>
</dbReference>
<sequence>MTNPAPATSEEVSKPAHARRRGGSAPGRRYDSAGMQNRRARILAEAQALLSEVGIEEFTIGELSKRAGVAQRTLYRNLGSREDIMARAIAAQHDGLLSTIPPFKARSLAQCLDRAATVARFVIALRGYATAMVTVFFSATIDRRIFEELRGIPLRGYGNFFEDGVEAGIIRPMTEGEKLLAAQRMPHQSYGLVSDWAAGRLTDEQFVERAPISFLLSMHPFLTDEARAEADAILSAHAEHVAAEQSALDDD</sequence>
<evidence type="ECO:0000256" key="3">
    <source>
        <dbReference type="SAM" id="MobiDB-lite"/>
    </source>
</evidence>
<evidence type="ECO:0000259" key="4">
    <source>
        <dbReference type="PROSITE" id="PS50977"/>
    </source>
</evidence>
<dbReference type="EMBL" id="JBHSDR010000006">
    <property type="protein sequence ID" value="MFC4295892.1"/>
    <property type="molecule type" value="Genomic_DNA"/>
</dbReference>
<keyword evidence="1 2" id="KW-0238">DNA-binding</keyword>
<dbReference type="Gene3D" id="1.10.357.10">
    <property type="entry name" value="Tetracycline Repressor, domain 2"/>
    <property type="match status" value="1"/>
</dbReference>
<dbReference type="SUPFAM" id="SSF46689">
    <property type="entry name" value="Homeodomain-like"/>
    <property type="match status" value="1"/>
</dbReference>
<name>A0ABV8RRY6_9SPHN</name>
<reference evidence="6" key="1">
    <citation type="journal article" date="2019" name="Int. J. Syst. Evol. Microbiol.">
        <title>The Global Catalogue of Microorganisms (GCM) 10K type strain sequencing project: providing services to taxonomists for standard genome sequencing and annotation.</title>
        <authorList>
            <consortium name="The Broad Institute Genomics Platform"/>
            <consortium name="The Broad Institute Genome Sequencing Center for Infectious Disease"/>
            <person name="Wu L."/>
            <person name="Ma J."/>
        </authorList>
    </citation>
    <scope>NUCLEOTIDE SEQUENCE [LARGE SCALE GENOMIC DNA]</scope>
    <source>
        <strain evidence="6">CGMCC 1.12989</strain>
    </source>
</reference>
<dbReference type="InterPro" id="IPR001647">
    <property type="entry name" value="HTH_TetR"/>
</dbReference>
<feature type="DNA-binding region" description="H-T-H motif" evidence="2">
    <location>
        <begin position="59"/>
        <end position="78"/>
    </location>
</feature>
<organism evidence="5 6">
    <name type="scientific">Novosphingobium tardum</name>
    <dbReference type="NCBI Taxonomy" id="1538021"/>
    <lineage>
        <taxon>Bacteria</taxon>
        <taxon>Pseudomonadati</taxon>
        <taxon>Pseudomonadota</taxon>
        <taxon>Alphaproteobacteria</taxon>
        <taxon>Sphingomonadales</taxon>
        <taxon>Sphingomonadaceae</taxon>
        <taxon>Novosphingobium</taxon>
    </lineage>
</organism>
<comment type="caution">
    <text evidence="5">The sequence shown here is derived from an EMBL/GenBank/DDBJ whole genome shotgun (WGS) entry which is preliminary data.</text>
</comment>
<accession>A0ABV8RRY6</accession>
<gene>
    <name evidence="5" type="ORF">ACFO0A_12575</name>
</gene>
<dbReference type="Pfam" id="PF00440">
    <property type="entry name" value="TetR_N"/>
    <property type="match status" value="1"/>
</dbReference>
<protein>
    <submittedName>
        <fullName evidence="5">TetR/AcrR family transcriptional regulator</fullName>
    </submittedName>
</protein>
<feature type="region of interest" description="Disordered" evidence="3">
    <location>
        <begin position="1"/>
        <end position="32"/>
    </location>
</feature>
<evidence type="ECO:0000313" key="5">
    <source>
        <dbReference type="EMBL" id="MFC4295892.1"/>
    </source>
</evidence>
<keyword evidence="6" id="KW-1185">Reference proteome</keyword>
<dbReference type="InterPro" id="IPR009057">
    <property type="entry name" value="Homeodomain-like_sf"/>
</dbReference>
<dbReference type="PRINTS" id="PR00455">
    <property type="entry name" value="HTHTETR"/>
</dbReference>
<dbReference type="RefSeq" id="WP_379539354.1">
    <property type="nucleotide sequence ID" value="NZ_JBHSDR010000006.1"/>
</dbReference>
<feature type="domain" description="HTH tetR-type" evidence="4">
    <location>
        <begin position="36"/>
        <end position="96"/>
    </location>
</feature>
<proteinExistence type="predicted"/>
<dbReference type="PROSITE" id="PS50977">
    <property type="entry name" value="HTH_TETR_2"/>
    <property type="match status" value="1"/>
</dbReference>
<evidence type="ECO:0000313" key="6">
    <source>
        <dbReference type="Proteomes" id="UP001595828"/>
    </source>
</evidence>